<proteinExistence type="predicted"/>
<name>A0AAX0RRJ7_9BACI</name>
<protein>
    <recommendedName>
        <fullName evidence="3">MFS transporter</fullName>
    </recommendedName>
</protein>
<dbReference type="EMBL" id="NUEQ01000025">
    <property type="protein sequence ID" value="PEJ32293.1"/>
    <property type="molecule type" value="Genomic_DNA"/>
</dbReference>
<evidence type="ECO:0000313" key="1">
    <source>
        <dbReference type="EMBL" id="PEJ32293.1"/>
    </source>
</evidence>
<gene>
    <name evidence="1" type="ORF">CN689_14280</name>
</gene>
<sequence>MVKNQLTIYLTKMIFILDMGISQLKVEFGMEPLQINLMLIQVITYSDLLEGATLSYVMQSLGTL</sequence>
<dbReference type="AlphaFoldDB" id="A0AAX0RRJ7"/>
<evidence type="ECO:0008006" key="3">
    <source>
        <dbReference type="Google" id="ProtNLM"/>
    </source>
</evidence>
<dbReference type="Proteomes" id="UP000220106">
    <property type="component" value="Unassembled WGS sequence"/>
</dbReference>
<accession>A0AAX0RRJ7</accession>
<evidence type="ECO:0000313" key="2">
    <source>
        <dbReference type="Proteomes" id="UP000220106"/>
    </source>
</evidence>
<organism evidence="1 2">
    <name type="scientific">Peribacillus butanolivorans</name>
    <dbReference type="NCBI Taxonomy" id="421767"/>
    <lineage>
        <taxon>Bacteria</taxon>
        <taxon>Bacillati</taxon>
        <taxon>Bacillota</taxon>
        <taxon>Bacilli</taxon>
        <taxon>Bacillales</taxon>
        <taxon>Bacillaceae</taxon>
        <taxon>Peribacillus</taxon>
    </lineage>
</organism>
<comment type="caution">
    <text evidence="1">The sequence shown here is derived from an EMBL/GenBank/DDBJ whole genome shotgun (WGS) entry which is preliminary data.</text>
</comment>
<reference evidence="1 2" key="1">
    <citation type="submission" date="2017-09" db="EMBL/GenBank/DDBJ databases">
        <title>Large-scale bioinformatics analysis of Bacillus genomes uncovers conserved roles of natural products in bacterial physiology.</title>
        <authorList>
            <consortium name="Agbiome Team Llc"/>
            <person name="Bleich R.M."/>
            <person name="Kirk G.J."/>
            <person name="Santa Maria K.C."/>
            <person name="Allen S.E."/>
            <person name="Farag S."/>
            <person name="Shank E.A."/>
            <person name="Bowers A."/>
        </authorList>
    </citation>
    <scope>NUCLEOTIDE SEQUENCE [LARGE SCALE GENOMIC DNA]</scope>
    <source>
        <strain evidence="1 2">AFS003229</strain>
    </source>
</reference>